<keyword evidence="7 8" id="KW-0472">Membrane</keyword>
<dbReference type="PANTHER" id="PTHR32063">
    <property type="match status" value="1"/>
</dbReference>
<feature type="transmembrane region" description="Helical" evidence="8">
    <location>
        <begin position="467"/>
        <end position="485"/>
    </location>
</feature>
<sequence>MNFSQLFIQRPVMTTLLMVAIVVFGVVGYRYLPIAELPNVDFPTILVSASLPGASPETMASAVATPLEREFSTISGLKSMNSVNAKGLTQITLEFDLNRDIDAAAQDVQTAIARASKNLPSNMPTPPTYNKVNPADMPILYFAITSPTMPLYRLHEYADTLLAQNISMVNGVAQVQIFGAQKYAVRVRIEPQKIASRGIGIDEVEQAIKKGNVELPTGTLYGDYQAFTIEATGQLLNASHYNELIVKSKEGFPVRVKDIGEAIDSVENDKLAAWYGSEGKLQRAMVLAIYRQPGTNTVKVADDVKKKVEELRAQMPASVSLNLLYDRSQSIRESVRDVEFTLLFTVFLVVMVIFVFLRRLSATVIPSVALPISIIGTFAVMYLLGYSLDNLSLMALTLSIGFLVDDAIVMLENIVRHVEKGEKPFQAALNGSKEIWFTILSMTLSLVAVFIPVLFMGGIIGRLFKEFSVTISVAILISGLVSLTLTPMMCSRFIKVENQRHGRLYNALEKGFEWMVNVYKVALRWSLKHHKLMMIGSTGILLLTVYIFTRIPTGFLPSEDKSQIFVITEASEDISFDEMVRHQLQLADIILKEPSVQDFMISVGPAPASPAPNNGRMFMHLKSSSERPHVDKLIEQLRAKLNSIPGLKVYPQNPPTIRIGGTLTKALYQFTLSGSNLQELYYYAQILEAKMKQIPIIQDISSNLQIKTPQINIEIDRPKAESLGVTADQIENALWSAFGSKWISTIYAPNNQYQVILELKPEYQKDPSALSMLYIRSSKGELVPLNSVATVSQSIGPLTVNHTGQLPSVTISFNLKPDVSLGDAVTEIQKVAKATLPDTIMTSFQGAAQAFKESFQGLWFLLVVAVFVVYLVLGILYESFIHPLTILSALPFASFGALVTLLVFGVELNIYAFVGIIMLIGLVKKNGIMMIDFALHAQRNEGMKPQEAIYNACLIRFRPIMMTTAAAVFGALPIALGIGAGGEVRQPLGLAVVGGLLFSQMLTLFVTPVFYLYMDRLQNWLGKKKSI</sequence>
<dbReference type="SUPFAM" id="SSF82866">
    <property type="entry name" value="Multidrug efflux transporter AcrB transmembrane domain"/>
    <property type="match status" value="2"/>
</dbReference>
<dbReference type="SUPFAM" id="SSF82714">
    <property type="entry name" value="Multidrug efflux transporter AcrB TolC docking domain, DN and DC subdomains"/>
    <property type="match status" value="2"/>
</dbReference>
<dbReference type="InterPro" id="IPR001036">
    <property type="entry name" value="Acrflvin-R"/>
</dbReference>
<evidence type="ECO:0000256" key="2">
    <source>
        <dbReference type="ARBA" id="ARBA00022448"/>
    </source>
</evidence>
<feature type="transmembrane region" description="Helical" evidence="8">
    <location>
        <begin position="988"/>
        <end position="1014"/>
    </location>
</feature>
<organism evidence="9">
    <name type="scientific">Thermodesulfovibrio obliviosus</name>
    <dbReference type="NCBI Taxonomy" id="3118332"/>
    <lineage>
        <taxon>Bacteria</taxon>
        <taxon>Pseudomonadati</taxon>
        <taxon>Nitrospirota</taxon>
        <taxon>Thermodesulfovibrionia</taxon>
        <taxon>Thermodesulfovibrionales</taxon>
        <taxon>Thermodesulfovibrionaceae</taxon>
        <taxon>Thermodesulfovibrio</taxon>
    </lineage>
</organism>
<feature type="transmembrane region" description="Helical" evidence="8">
    <location>
        <begin position="532"/>
        <end position="549"/>
    </location>
</feature>
<feature type="transmembrane region" description="Helical" evidence="8">
    <location>
        <begin position="435"/>
        <end position="461"/>
    </location>
</feature>
<proteinExistence type="predicted"/>
<accession>A0AAU8H6N0</accession>
<dbReference type="Pfam" id="PF00873">
    <property type="entry name" value="ACR_tran"/>
    <property type="match status" value="1"/>
</dbReference>
<dbReference type="Gene3D" id="3.30.70.1430">
    <property type="entry name" value="Multidrug efflux transporter AcrB pore domain"/>
    <property type="match status" value="2"/>
</dbReference>
<protein>
    <submittedName>
        <fullName evidence="9">Efflux RND transporter permease subunit</fullName>
    </submittedName>
</protein>
<dbReference type="AlphaFoldDB" id="A0AAU8H6N0"/>
<dbReference type="FunFam" id="3.30.70.1430:FF:000001">
    <property type="entry name" value="Efflux pump membrane transporter"/>
    <property type="match status" value="1"/>
</dbReference>
<dbReference type="InterPro" id="IPR027463">
    <property type="entry name" value="AcrB_DN_DC_subdom"/>
</dbReference>
<keyword evidence="2" id="KW-0813">Transport</keyword>
<dbReference type="PRINTS" id="PR00702">
    <property type="entry name" value="ACRIFLAVINRP"/>
</dbReference>
<evidence type="ECO:0000256" key="5">
    <source>
        <dbReference type="ARBA" id="ARBA00022692"/>
    </source>
</evidence>
<reference evidence="9" key="1">
    <citation type="submission" date="2024-01" db="EMBL/GenBank/DDBJ databases">
        <title>The first autotrophic representatives of the genus Thermodesulfovibrio.</title>
        <authorList>
            <person name="Maltseva A.I."/>
            <person name="Elcheninov A.G."/>
            <person name="Kublanov I.V."/>
            <person name="Lebedinsky A.V."/>
            <person name="Frolov E.N."/>
        </authorList>
    </citation>
    <scope>NUCLEOTIDE SEQUENCE</scope>
    <source>
        <strain evidence="9">3462-1</strain>
    </source>
</reference>
<evidence type="ECO:0000256" key="6">
    <source>
        <dbReference type="ARBA" id="ARBA00022989"/>
    </source>
</evidence>
<dbReference type="GO" id="GO:0005886">
    <property type="term" value="C:plasma membrane"/>
    <property type="evidence" value="ECO:0007669"/>
    <property type="project" value="UniProtKB-SubCell"/>
</dbReference>
<dbReference type="RefSeq" id="WP_353686915.1">
    <property type="nucleotide sequence ID" value="NZ_CP144374.1"/>
</dbReference>
<dbReference type="Gene3D" id="3.30.70.1320">
    <property type="entry name" value="Multidrug efflux transporter AcrB pore domain like"/>
    <property type="match status" value="1"/>
</dbReference>
<feature type="transmembrane region" description="Helical" evidence="8">
    <location>
        <begin position="12"/>
        <end position="32"/>
    </location>
</feature>
<keyword evidence="3" id="KW-1003">Cell membrane</keyword>
<dbReference type="GO" id="GO:0042910">
    <property type="term" value="F:xenobiotic transmembrane transporter activity"/>
    <property type="evidence" value="ECO:0007669"/>
    <property type="project" value="TreeGrafter"/>
</dbReference>
<evidence type="ECO:0000256" key="8">
    <source>
        <dbReference type="SAM" id="Phobius"/>
    </source>
</evidence>
<keyword evidence="5 8" id="KW-0812">Transmembrane</keyword>
<name>A0AAU8H6N0_9BACT</name>
<feature type="transmembrane region" description="Helical" evidence="8">
    <location>
        <begin position="340"/>
        <end position="357"/>
    </location>
</feature>
<evidence type="ECO:0000256" key="4">
    <source>
        <dbReference type="ARBA" id="ARBA00022519"/>
    </source>
</evidence>
<dbReference type="Gene3D" id="3.30.70.1440">
    <property type="entry name" value="Multidrug efflux transporter AcrB pore domain"/>
    <property type="match status" value="1"/>
</dbReference>
<dbReference type="SUPFAM" id="SSF82693">
    <property type="entry name" value="Multidrug efflux transporter AcrB pore domain, PN1, PN2, PC1 and PC2 subdomains"/>
    <property type="match status" value="4"/>
</dbReference>
<feature type="transmembrane region" description="Helical" evidence="8">
    <location>
        <begin position="858"/>
        <end position="877"/>
    </location>
</feature>
<dbReference type="PANTHER" id="PTHR32063:SF21">
    <property type="entry name" value="MULTIDRUG RESISTANCE PROTEIN MDTB"/>
    <property type="match status" value="1"/>
</dbReference>
<feature type="transmembrane region" description="Helical" evidence="8">
    <location>
        <begin position="910"/>
        <end position="935"/>
    </location>
</feature>
<keyword evidence="4" id="KW-0997">Cell inner membrane</keyword>
<dbReference type="FunFam" id="1.20.1640.10:FF:000001">
    <property type="entry name" value="Efflux pump membrane transporter"/>
    <property type="match status" value="1"/>
</dbReference>
<gene>
    <name evidence="9" type="ORF">V4D31_03765</name>
</gene>
<evidence type="ECO:0000256" key="3">
    <source>
        <dbReference type="ARBA" id="ARBA00022475"/>
    </source>
</evidence>
<evidence type="ECO:0000256" key="7">
    <source>
        <dbReference type="ARBA" id="ARBA00023136"/>
    </source>
</evidence>
<dbReference type="Gene3D" id="1.20.1640.10">
    <property type="entry name" value="Multidrug efflux transporter AcrB transmembrane domain"/>
    <property type="match status" value="2"/>
</dbReference>
<evidence type="ECO:0000256" key="1">
    <source>
        <dbReference type="ARBA" id="ARBA00004429"/>
    </source>
</evidence>
<evidence type="ECO:0000313" key="9">
    <source>
        <dbReference type="EMBL" id="XCH49286.1"/>
    </source>
</evidence>
<feature type="transmembrane region" description="Helical" evidence="8">
    <location>
        <begin position="960"/>
        <end position="982"/>
    </location>
</feature>
<comment type="subcellular location">
    <subcellularLocation>
        <location evidence="1">Cell inner membrane</location>
        <topology evidence="1">Multi-pass membrane protein</topology>
    </subcellularLocation>
</comment>
<keyword evidence="6 8" id="KW-1133">Transmembrane helix</keyword>
<dbReference type="Gene3D" id="3.30.2090.10">
    <property type="entry name" value="Multidrug efflux transporter AcrB TolC docking domain, DN and DC subdomains"/>
    <property type="match status" value="2"/>
</dbReference>
<dbReference type="KEGG" id="tob:V4D31_03765"/>
<dbReference type="EMBL" id="CP144374">
    <property type="protein sequence ID" value="XCH49286.1"/>
    <property type="molecule type" value="Genomic_DNA"/>
</dbReference>
<feature type="transmembrane region" description="Helical" evidence="8">
    <location>
        <begin position="364"/>
        <end position="385"/>
    </location>
</feature>